<comment type="caution">
    <text evidence="3">The sequence shown here is derived from an EMBL/GenBank/DDBJ whole genome shotgun (WGS) entry which is preliminary data.</text>
</comment>
<evidence type="ECO:0000313" key="3">
    <source>
        <dbReference type="EMBL" id="MBC8538213.1"/>
    </source>
</evidence>
<dbReference type="InterPro" id="IPR051610">
    <property type="entry name" value="GPI/OXD"/>
</dbReference>
<dbReference type="PANTHER" id="PTHR35848:SF6">
    <property type="entry name" value="CUPIN TYPE-2 DOMAIN-CONTAINING PROTEIN"/>
    <property type="match status" value="1"/>
</dbReference>
<accession>A0A926DHH7</accession>
<keyword evidence="4" id="KW-1185">Reference proteome</keyword>
<dbReference type="SUPFAM" id="SSF51182">
    <property type="entry name" value="RmlC-like cupins"/>
    <property type="match status" value="1"/>
</dbReference>
<evidence type="ECO:0000256" key="1">
    <source>
        <dbReference type="ARBA" id="ARBA00022723"/>
    </source>
</evidence>
<dbReference type="InterPro" id="IPR011051">
    <property type="entry name" value="RmlC_Cupin_sf"/>
</dbReference>
<sequence length="117" mass="12965">MIRKAGDFSSQRMEKFKGGEGYFAIENILEGDEFYGKGRLFAKGKLEPGHSVGWHVHEGDMEACYFLSGHGVVYEEGGRCQEVQAGDANIVLDGHGHKIVNTAEEPLVYIALVLYTR</sequence>
<dbReference type="EMBL" id="JACRSS010000001">
    <property type="protein sequence ID" value="MBC8538213.1"/>
    <property type="molecule type" value="Genomic_DNA"/>
</dbReference>
<organism evidence="3 4">
    <name type="scientific">Guopingia tenuis</name>
    <dbReference type="NCBI Taxonomy" id="2763656"/>
    <lineage>
        <taxon>Bacteria</taxon>
        <taxon>Bacillati</taxon>
        <taxon>Bacillota</taxon>
        <taxon>Clostridia</taxon>
        <taxon>Christensenellales</taxon>
        <taxon>Christensenellaceae</taxon>
        <taxon>Guopingia</taxon>
    </lineage>
</organism>
<proteinExistence type="predicted"/>
<gene>
    <name evidence="3" type="ORF">H8693_04625</name>
</gene>
<dbReference type="PANTHER" id="PTHR35848">
    <property type="entry name" value="OXALATE-BINDING PROTEIN"/>
    <property type="match status" value="1"/>
</dbReference>
<reference evidence="3" key="1">
    <citation type="submission" date="2020-08" db="EMBL/GenBank/DDBJ databases">
        <title>Genome public.</title>
        <authorList>
            <person name="Liu C."/>
            <person name="Sun Q."/>
        </authorList>
    </citation>
    <scope>NUCLEOTIDE SEQUENCE</scope>
    <source>
        <strain evidence="3">NSJ-63</strain>
    </source>
</reference>
<feature type="domain" description="Cupin type-2" evidence="2">
    <location>
        <begin position="45"/>
        <end position="111"/>
    </location>
</feature>
<evidence type="ECO:0000259" key="2">
    <source>
        <dbReference type="Pfam" id="PF07883"/>
    </source>
</evidence>
<dbReference type="Proteomes" id="UP000617951">
    <property type="component" value="Unassembled WGS sequence"/>
</dbReference>
<dbReference type="RefSeq" id="WP_249279979.1">
    <property type="nucleotide sequence ID" value="NZ_JACRSS010000001.1"/>
</dbReference>
<dbReference type="InterPro" id="IPR014710">
    <property type="entry name" value="RmlC-like_jellyroll"/>
</dbReference>
<dbReference type="AlphaFoldDB" id="A0A926DHH7"/>
<name>A0A926DHH7_9FIRM</name>
<evidence type="ECO:0000313" key="4">
    <source>
        <dbReference type="Proteomes" id="UP000617951"/>
    </source>
</evidence>
<dbReference type="InterPro" id="IPR013096">
    <property type="entry name" value="Cupin_2"/>
</dbReference>
<dbReference type="Gene3D" id="2.60.120.10">
    <property type="entry name" value="Jelly Rolls"/>
    <property type="match status" value="1"/>
</dbReference>
<dbReference type="GO" id="GO:0046872">
    <property type="term" value="F:metal ion binding"/>
    <property type="evidence" value="ECO:0007669"/>
    <property type="project" value="UniProtKB-KW"/>
</dbReference>
<dbReference type="Pfam" id="PF07883">
    <property type="entry name" value="Cupin_2"/>
    <property type="match status" value="1"/>
</dbReference>
<protein>
    <submittedName>
        <fullName evidence="3">Cupin domain-containing protein</fullName>
    </submittedName>
</protein>
<keyword evidence="1" id="KW-0479">Metal-binding</keyword>